<evidence type="ECO:0000313" key="3">
    <source>
        <dbReference type="Proteomes" id="UP000799424"/>
    </source>
</evidence>
<dbReference type="AlphaFoldDB" id="A0A6A6ZKY7"/>
<dbReference type="OrthoDB" id="3796227at2759"/>
<name>A0A6A6ZKY7_9PLEO</name>
<sequence length="738" mass="83460">MRIVQGPPQTAFTQHLKSEADILARSARPQRSSTFVPKVRDWRYATGVIQHDDHEDAPKSRSVWDKLDRDYQASLNKAESAGTSNRSRSGTGSELDIAESMEVAHTPEGSIRSAPAQSPTVVAEPKGPYKPMEFRKRTWRQVARFTRTEDSLSKDEGDYKMTGLIVRFRFTRKHRAQVKEILEHSVPAPLTSVVMDLVQSPAANQNPTPPISSPNTPATARTAETIRTLHILDSESLYTFPLFQRTWVDETHDFNIKAIRATLRALETVVDKLGGNYEWYDNAVPADAIFPPGVPLSAKEIQAFYPHHVRWKGVMVRLTNNDYRGADIMGMQAYFRGPPSHHTPIASMNNYQRDAVKNVLPGFKTATYKGKSDRDLRVDHLATGPHIEKMCKGSTLPTFEDLVHGLQRLPSGLDARGLTQCLSWYLNIRHSFTPKLDLNVLHAQSLIRALKQPLKPFGPQNLDRNALEEWRSKGTFETVDIEEKKRDGAETSIIAKPQRRTQMRLNLDNEDVSMNLTLPIRHVLTFPFLALHGVMAEALKMGIEKAETRKATRSGSEIEEPVEPNGSAIRLGRFSAEDVEQEQEDVAEHVSIPEESVPEKPKKPYRIPKRLRPAEIGLPPVPKRAHTPSVSNFSNDKDRFAPSSSHSYPPNSGHLGRSWNAPAPSSAYTSHQEAQDSVYGRRDFTERQAEPNLGRGRHSDRFNRHRGLPYQDVQYDSRYDQRYDPRYGDRYYGDGYGR</sequence>
<gene>
    <name evidence="2" type="ORF">CC86DRAFT_107424</name>
</gene>
<dbReference type="Proteomes" id="UP000799424">
    <property type="component" value="Unassembled WGS sequence"/>
</dbReference>
<evidence type="ECO:0000313" key="2">
    <source>
        <dbReference type="EMBL" id="KAF2821014.1"/>
    </source>
</evidence>
<feature type="compositionally biased region" description="Basic and acidic residues" evidence="1">
    <location>
        <begin position="679"/>
        <end position="689"/>
    </location>
</feature>
<feature type="compositionally biased region" description="Basic and acidic residues" evidence="1">
    <location>
        <begin position="715"/>
        <end position="738"/>
    </location>
</feature>
<feature type="region of interest" description="Disordered" evidence="1">
    <location>
        <begin position="106"/>
        <end position="129"/>
    </location>
</feature>
<feature type="region of interest" description="Disordered" evidence="1">
    <location>
        <begin position="548"/>
        <end position="738"/>
    </location>
</feature>
<protein>
    <submittedName>
        <fullName evidence="2">Uncharacterized protein</fullName>
    </submittedName>
</protein>
<accession>A0A6A6ZKY7</accession>
<proteinExistence type="predicted"/>
<dbReference type="EMBL" id="MU006238">
    <property type="protein sequence ID" value="KAF2821014.1"/>
    <property type="molecule type" value="Genomic_DNA"/>
</dbReference>
<reference evidence="2" key="1">
    <citation type="journal article" date="2020" name="Stud. Mycol.">
        <title>101 Dothideomycetes genomes: a test case for predicting lifestyles and emergence of pathogens.</title>
        <authorList>
            <person name="Haridas S."/>
            <person name="Albert R."/>
            <person name="Binder M."/>
            <person name="Bloem J."/>
            <person name="Labutti K."/>
            <person name="Salamov A."/>
            <person name="Andreopoulos B."/>
            <person name="Baker S."/>
            <person name="Barry K."/>
            <person name="Bills G."/>
            <person name="Bluhm B."/>
            <person name="Cannon C."/>
            <person name="Castanera R."/>
            <person name="Culley D."/>
            <person name="Daum C."/>
            <person name="Ezra D."/>
            <person name="Gonzalez J."/>
            <person name="Henrissat B."/>
            <person name="Kuo A."/>
            <person name="Liang C."/>
            <person name="Lipzen A."/>
            <person name="Lutzoni F."/>
            <person name="Magnuson J."/>
            <person name="Mondo S."/>
            <person name="Nolan M."/>
            <person name="Ohm R."/>
            <person name="Pangilinan J."/>
            <person name="Park H.-J."/>
            <person name="Ramirez L."/>
            <person name="Alfaro M."/>
            <person name="Sun H."/>
            <person name="Tritt A."/>
            <person name="Yoshinaga Y."/>
            <person name="Zwiers L.-H."/>
            <person name="Turgeon B."/>
            <person name="Goodwin S."/>
            <person name="Spatafora J."/>
            <person name="Crous P."/>
            <person name="Grigoriev I."/>
        </authorList>
    </citation>
    <scope>NUCLEOTIDE SEQUENCE</scope>
    <source>
        <strain evidence="2">CBS 113818</strain>
    </source>
</reference>
<keyword evidence="3" id="KW-1185">Reference proteome</keyword>
<organism evidence="2 3">
    <name type="scientific">Ophiobolus disseminans</name>
    <dbReference type="NCBI Taxonomy" id="1469910"/>
    <lineage>
        <taxon>Eukaryota</taxon>
        <taxon>Fungi</taxon>
        <taxon>Dikarya</taxon>
        <taxon>Ascomycota</taxon>
        <taxon>Pezizomycotina</taxon>
        <taxon>Dothideomycetes</taxon>
        <taxon>Pleosporomycetidae</taxon>
        <taxon>Pleosporales</taxon>
        <taxon>Pleosporineae</taxon>
        <taxon>Phaeosphaeriaceae</taxon>
        <taxon>Ophiobolus</taxon>
    </lineage>
</organism>
<evidence type="ECO:0000256" key="1">
    <source>
        <dbReference type="SAM" id="MobiDB-lite"/>
    </source>
</evidence>
<feature type="compositionally biased region" description="Basic and acidic residues" evidence="1">
    <location>
        <begin position="586"/>
        <end position="602"/>
    </location>
</feature>